<feature type="compositionally biased region" description="Polar residues" evidence="1">
    <location>
        <begin position="121"/>
        <end position="134"/>
    </location>
</feature>
<dbReference type="Proteomes" id="UP000703269">
    <property type="component" value="Unassembled WGS sequence"/>
</dbReference>
<evidence type="ECO:0000313" key="2">
    <source>
        <dbReference type="EMBL" id="GJE88750.1"/>
    </source>
</evidence>
<feature type="compositionally biased region" description="Low complexity" evidence="1">
    <location>
        <begin position="188"/>
        <end position="206"/>
    </location>
</feature>
<keyword evidence="3" id="KW-1185">Reference proteome</keyword>
<gene>
    <name evidence="2" type="ORF">PsYK624_048330</name>
</gene>
<comment type="caution">
    <text evidence="2">The sequence shown here is derived from an EMBL/GenBank/DDBJ whole genome shotgun (WGS) entry which is preliminary data.</text>
</comment>
<accession>A0A9P3LB13</accession>
<sequence>MYSPRRTSYNSPPPELSNNPFIDHPANALNRFPDINGTDQPSGGSQFTSWLGGGSSVNSQPTGYAGAQPSGFTGGYAQQQQPQQTGYPTSPVGGYPQQGGFGGGYAASPVQAQPTGRPFQPASSFGQQLASQINGGYGAQPQQQPQQQQQQYAGYQATPQYGAAYGYPQQQQQQPQQTQYLAEFDPYASQQQQQQTPAAQGQPPSSFQGNYKTPHPRDYVRSNKQELESWDSYAWKQVMNCFDGLKDAWATRKREIEARMNALSGQGLFGGGGYSGGYGYNQYGQYQQQQQQQYGQAQEYQRLEQLAKEADSNVDTVVAASFQMQEAHGGYRQSGDLASKKRVREAINAALGNLPDWPPQNY</sequence>
<organism evidence="2 3">
    <name type="scientific">Phanerochaete sordida</name>
    <dbReference type="NCBI Taxonomy" id="48140"/>
    <lineage>
        <taxon>Eukaryota</taxon>
        <taxon>Fungi</taxon>
        <taxon>Dikarya</taxon>
        <taxon>Basidiomycota</taxon>
        <taxon>Agaricomycotina</taxon>
        <taxon>Agaricomycetes</taxon>
        <taxon>Polyporales</taxon>
        <taxon>Phanerochaetaceae</taxon>
        <taxon>Phanerochaete</taxon>
    </lineage>
</organism>
<feature type="region of interest" description="Disordered" evidence="1">
    <location>
        <begin position="1"/>
        <end position="218"/>
    </location>
</feature>
<proteinExistence type="predicted"/>
<dbReference type="OrthoDB" id="3253876at2759"/>
<reference evidence="2 3" key="1">
    <citation type="submission" date="2021-08" db="EMBL/GenBank/DDBJ databases">
        <title>Draft Genome Sequence of Phanerochaete sordida strain YK-624.</title>
        <authorList>
            <person name="Mori T."/>
            <person name="Dohra H."/>
            <person name="Suzuki T."/>
            <person name="Kawagishi H."/>
            <person name="Hirai H."/>
        </authorList>
    </citation>
    <scope>NUCLEOTIDE SEQUENCE [LARGE SCALE GENOMIC DNA]</scope>
    <source>
        <strain evidence="2 3">YK-624</strain>
    </source>
</reference>
<evidence type="ECO:0000313" key="3">
    <source>
        <dbReference type="Proteomes" id="UP000703269"/>
    </source>
</evidence>
<feature type="compositionally biased region" description="Gly residues" evidence="1">
    <location>
        <begin position="96"/>
        <end position="105"/>
    </location>
</feature>
<dbReference type="EMBL" id="BPQB01000010">
    <property type="protein sequence ID" value="GJE88750.1"/>
    <property type="molecule type" value="Genomic_DNA"/>
</dbReference>
<feature type="compositionally biased region" description="Low complexity" evidence="1">
    <location>
        <begin position="75"/>
        <end position="95"/>
    </location>
</feature>
<feature type="compositionally biased region" description="Low complexity" evidence="1">
    <location>
        <begin position="139"/>
        <end position="180"/>
    </location>
</feature>
<feature type="compositionally biased region" description="Polar residues" evidence="1">
    <location>
        <begin position="1"/>
        <end position="20"/>
    </location>
</feature>
<dbReference type="AlphaFoldDB" id="A0A9P3LB13"/>
<protein>
    <submittedName>
        <fullName evidence="2">Uncharacterized protein</fullName>
    </submittedName>
</protein>
<name>A0A9P3LB13_9APHY</name>
<feature type="compositionally biased region" description="Polar residues" evidence="1">
    <location>
        <begin position="37"/>
        <end position="49"/>
    </location>
</feature>
<evidence type="ECO:0000256" key="1">
    <source>
        <dbReference type="SAM" id="MobiDB-lite"/>
    </source>
</evidence>